<reference evidence="1 2" key="1">
    <citation type="journal article" date="2018" name="G3 (Bethesda)">
        <title>Phylogenetic and Phylogenomic Definition of Rhizopus Species.</title>
        <authorList>
            <person name="Gryganskyi A.P."/>
            <person name="Golan J."/>
            <person name="Dolatabadi S."/>
            <person name="Mondo S."/>
            <person name="Robb S."/>
            <person name="Idnurm A."/>
            <person name="Muszewska A."/>
            <person name="Steczkiewicz K."/>
            <person name="Masonjones S."/>
            <person name="Liao H.L."/>
            <person name="Gajdeczka M.T."/>
            <person name="Anike F."/>
            <person name="Vuek A."/>
            <person name="Anishchenko I.M."/>
            <person name="Voigt K."/>
            <person name="de Hoog G.S."/>
            <person name="Smith M.E."/>
            <person name="Heitman J."/>
            <person name="Vilgalys R."/>
            <person name="Stajich J.E."/>
        </authorList>
    </citation>
    <scope>NUCLEOTIDE SEQUENCE [LARGE SCALE GENOMIC DNA]</scope>
    <source>
        <strain evidence="1 2">LSU 92-RS-03</strain>
    </source>
</reference>
<dbReference type="OrthoDB" id="5863171at2759"/>
<evidence type="ECO:0000313" key="1">
    <source>
        <dbReference type="EMBL" id="RCH79043.1"/>
    </source>
</evidence>
<dbReference type="EMBL" id="PJQM01006821">
    <property type="protein sequence ID" value="RCH79043.1"/>
    <property type="molecule type" value="Genomic_DNA"/>
</dbReference>
<proteinExistence type="predicted"/>
<protein>
    <submittedName>
        <fullName evidence="1">Uncharacterized protein</fullName>
    </submittedName>
</protein>
<dbReference type="Proteomes" id="UP000253551">
    <property type="component" value="Unassembled WGS sequence"/>
</dbReference>
<gene>
    <name evidence="1" type="ORF">CU098_001874</name>
</gene>
<dbReference type="AlphaFoldDB" id="A0A367IN32"/>
<keyword evidence="2" id="KW-1185">Reference proteome</keyword>
<sequence>MNTFLQIKQVPPVLLGRILLQLHIIPHNDNTDLLTLIAAGLQQFGHTSDLDAFLNYCQAATQQQWQWKCYSIERQEDWNKAIYKKDCQLVGLRFFLASEL</sequence>
<evidence type="ECO:0000313" key="2">
    <source>
        <dbReference type="Proteomes" id="UP000253551"/>
    </source>
</evidence>
<organism evidence="1 2">
    <name type="scientific">Rhizopus stolonifer</name>
    <name type="common">Rhizopus nigricans</name>
    <dbReference type="NCBI Taxonomy" id="4846"/>
    <lineage>
        <taxon>Eukaryota</taxon>
        <taxon>Fungi</taxon>
        <taxon>Fungi incertae sedis</taxon>
        <taxon>Mucoromycota</taxon>
        <taxon>Mucoromycotina</taxon>
        <taxon>Mucoromycetes</taxon>
        <taxon>Mucorales</taxon>
        <taxon>Mucorineae</taxon>
        <taxon>Rhizopodaceae</taxon>
        <taxon>Rhizopus</taxon>
    </lineage>
</organism>
<accession>A0A367IN32</accession>
<name>A0A367IN32_RHIST</name>
<comment type="caution">
    <text evidence="1">The sequence shown here is derived from an EMBL/GenBank/DDBJ whole genome shotgun (WGS) entry which is preliminary data.</text>
</comment>
<dbReference type="STRING" id="4846.A0A367IN32"/>
<feature type="non-terminal residue" evidence="1">
    <location>
        <position position="100"/>
    </location>
</feature>